<feature type="region of interest" description="Disordered" evidence="1">
    <location>
        <begin position="21"/>
        <end position="121"/>
    </location>
</feature>
<protein>
    <submittedName>
        <fullName evidence="3">Uncharacterized protein</fullName>
    </submittedName>
</protein>
<organism evidence="3 4">
    <name type="scientific">Pegethrix bostrychoides GSE-TBD4-15B</name>
    <dbReference type="NCBI Taxonomy" id="2839662"/>
    <lineage>
        <taxon>Bacteria</taxon>
        <taxon>Bacillati</taxon>
        <taxon>Cyanobacteriota</taxon>
        <taxon>Cyanophyceae</taxon>
        <taxon>Oculatellales</taxon>
        <taxon>Oculatellaceae</taxon>
        <taxon>Pegethrix</taxon>
    </lineage>
</organism>
<sequence>MVMISLFLHGLLLIMPLPARPPAEPPPEAEKPKEEEVRLSSLQSLTKPSATPKPIPKASPKPPPPAPKPIVRPVARVAPPAPPRRPPPAPSPVPLAAAPVPASPTVEPSPVAIAPSPEPQAEQQLQDYLGQFQTSLGAVGASETAGLGIPYYLFPQAELYFTAESIAAADSSPDAQPVQVEGIEDILWASRKRPDAALEELRTLFQGFTFAEAGEFGGGAVYQVSQGSTVRYVNLVQSTDKTATFVVIWNRDPNSTQAAAP</sequence>
<reference evidence="3" key="2">
    <citation type="journal article" date="2022" name="Microbiol. Resour. Announc.">
        <title>Metagenome Sequencing to Explore Phylogenomics of Terrestrial Cyanobacteria.</title>
        <authorList>
            <person name="Ward R.D."/>
            <person name="Stajich J.E."/>
            <person name="Johansen J.R."/>
            <person name="Huntemann M."/>
            <person name="Clum A."/>
            <person name="Foster B."/>
            <person name="Foster B."/>
            <person name="Roux S."/>
            <person name="Palaniappan K."/>
            <person name="Varghese N."/>
            <person name="Mukherjee S."/>
            <person name="Reddy T.B.K."/>
            <person name="Daum C."/>
            <person name="Copeland A."/>
            <person name="Chen I.A."/>
            <person name="Ivanova N.N."/>
            <person name="Kyrpides N.C."/>
            <person name="Shapiro N."/>
            <person name="Eloe-Fadrosh E.A."/>
            <person name="Pietrasiak N."/>
        </authorList>
    </citation>
    <scope>NUCLEOTIDE SEQUENCE</scope>
    <source>
        <strain evidence="3">GSE-TBD4-15B</strain>
    </source>
</reference>
<name>A0A951U5Q2_9CYAN</name>
<feature type="compositionally biased region" description="Pro residues" evidence="1">
    <location>
        <begin position="51"/>
        <end position="70"/>
    </location>
</feature>
<dbReference type="AlphaFoldDB" id="A0A951U5Q2"/>
<evidence type="ECO:0000256" key="2">
    <source>
        <dbReference type="SAM" id="SignalP"/>
    </source>
</evidence>
<gene>
    <name evidence="3" type="ORF">KME07_15660</name>
</gene>
<comment type="caution">
    <text evidence="3">The sequence shown here is derived from an EMBL/GenBank/DDBJ whole genome shotgun (WGS) entry which is preliminary data.</text>
</comment>
<reference evidence="3" key="1">
    <citation type="submission" date="2021-05" db="EMBL/GenBank/DDBJ databases">
        <authorList>
            <person name="Pietrasiak N."/>
            <person name="Ward R."/>
            <person name="Stajich J.E."/>
            <person name="Kurbessoian T."/>
        </authorList>
    </citation>
    <scope>NUCLEOTIDE SEQUENCE</scope>
    <source>
        <strain evidence="3">GSE-TBD4-15B</strain>
    </source>
</reference>
<evidence type="ECO:0000313" key="4">
    <source>
        <dbReference type="Proteomes" id="UP000707356"/>
    </source>
</evidence>
<evidence type="ECO:0000313" key="3">
    <source>
        <dbReference type="EMBL" id="MBW4466860.1"/>
    </source>
</evidence>
<feature type="compositionally biased region" description="Pro residues" evidence="1">
    <location>
        <begin position="79"/>
        <end position="93"/>
    </location>
</feature>
<proteinExistence type="predicted"/>
<accession>A0A951U5Q2</accession>
<feature type="compositionally biased region" description="Low complexity" evidence="1">
    <location>
        <begin position="94"/>
        <end position="112"/>
    </location>
</feature>
<dbReference type="PRINTS" id="PR01217">
    <property type="entry name" value="PRICHEXTENSN"/>
</dbReference>
<evidence type="ECO:0000256" key="1">
    <source>
        <dbReference type="SAM" id="MobiDB-lite"/>
    </source>
</evidence>
<feature type="compositionally biased region" description="Basic and acidic residues" evidence="1">
    <location>
        <begin position="28"/>
        <end position="38"/>
    </location>
</feature>
<feature type="signal peptide" evidence="2">
    <location>
        <begin position="1"/>
        <end position="19"/>
    </location>
</feature>
<feature type="chain" id="PRO_5037304429" evidence="2">
    <location>
        <begin position="20"/>
        <end position="261"/>
    </location>
</feature>
<keyword evidence="2" id="KW-0732">Signal</keyword>
<dbReference type="Proteomes" id="UP000707356">
    <property type="component" value="Unassembled WGS sequence"/>
</dbReference>
<dbReference type="EMBL" id="JAHHHV010000071">
    <property type="protein sequence ID" value="MBW4466860.1"/>
    <property type="molecule type" value="Genomic_DNA"/>
</dbReference>